<reference evidence="2 3" key="1">
    <citation type="submission" date="2022-04" db="EMBL/GenBank/DDBJ databases">
        <authorList>
            <person name="Huq M.A."/>
        </authorList>
    </citation>
    <scope>NUCLEOTIDE SEQUENCE [LARGE SCALE GENOMIC DNA]</scope>
    <source>
        <strain evidence="2 3">MAH-33</strain>
    </source>
</reference>
<dbReference type="EMBL" id="JALKHS010000020">
    <property type="protein sequence ID" value="MCK0533360.1"/>
    <property type="molecule type" value="Genomic_DNA"/>
</dbReference>
<dbReference type="SUPFAM" id="SSF52518">
    <property type="entry name" value="Thiamin diphosphate-binding fold (THDP-binding)"/>
    <property type="match status" value="1"/>
</dbReference>
<accession>A0ABT0E1W7</accession>
<proteinExistence type="predicted"/>
<evidence type="ECO:0000259" key="1">
    <source>
        <dbReference type="Pfam" id="PF00456"/>
    </source>
</evidence>
<gene>
    <name evidence="2" type="ORF">MU848_17360</name>
</gene>
<dbReference type="InterPro" id="IPR029061">
    <property type="entry name" value="THDP-binding"/>
</dbReference>
<keyword evidence="3" id="KW-1185">Reference proteome</keyword>
<name>A0ABT0E1W7_9SPHN</name>
<comment type="caution">
    <text evidence="2">The sequence shown here is derived from an EMBL/GenBank/DDBJ whole genome shotgun (WGS) entry which is preliminary data.</text>
</comment>
<dbReference type="PANTHER" id="PTHR47514:SF2">
    <property type="entry name" value="TRANSKETOLASE"/>
    <property type="match status" value="1"/>
</dbReference>
<dbReference type="CDD" id="cd02012">
    <property type="entry name" value="TPP_TK"/>
    <property type="match status" value="1"/>
</dbReference>
<dbReference type="InterPro" id="IPR005474">
    <property type="entry name" value="Transketolase_N"/>
</dbReference>
<dbReference type="RefSeq" id="WP_247234480.1">
    <property type="nucleotide sequence ID" value="NZ_JALKHS010000020.1"/>
</dbReference>
<sequence length="282" mass="30576">MKEASLIAAMPQATEPLARRIRGQALRMVTRAKASHIGSALSIADIMAVLYGRALRVSPAASKHSERDRFILSKGHACVAVYAALAETGFFDQALLETYGADGSMLMAHISHKVPGAEFSTGALGHGLPFGTGKALAAKRKGQAWRTVVLTSDGEWGEGSNWEAALFAAHHGLDNLICILDYNKLQSLRTVDETLRLEPLHSKFEAFGWAVREVDGHDHDALTEALEGAPWKAGKPMMLIAHTIKGKGVSFMENKVEWHYRNPTPELLEQALAEIEGETADA</sequence>
<evidence type="ECO:0000313" key="3">
    <source>
        <dbReference type="Proteomes" id="UP001203512"/>
    </source>
</evidence>
<evidence type="ECO:0000313" key="2">
    <source>
        <dbReference type="EMBL" id="MCK0533360.1"/>
    </source>
</evidence>
<protein>
    <submittedName>
        <fullName evidence="2">Transketolase</fullName>
    </submittedName>
</protein>
<feature type="domain" description="Transketolase N-terminal" evidence="1">
    <location>
        <begin position="18"/>
        <end position="259"/>
    </location>
</feature>
<dbReference type="Pfam" id="PF00456">
    <property type="entry name" value="Transketolase_N"/>
    <property type="match status" value="1"/>
</dbReference>
<dbReference type="PANTHER" id="PTHR47514">
    <property type="entry name" value="TRANSKETOLASE N-TERMINAL SECTION-RELATED"/>
    <property type="match status" value="1"/>
</dbReference>
<dbReference type="Proteomes" id="UP001203512">
    <property type="component" value="Unassembled WGS sequence"/>
</dbReference>
<organism evidence="2 3">
    <name type="scientific">Sphingobium agri</name>
    <dbReference type="NCBI Taxonomy" id="2933566"/>
    <lineage>
        <taxon>Bacteria</taxon>
        <taxon>Pseudomonadati</taxon>
        <taxon>Pseudomonadota</taxon>
        <taxon>Alphaproteobacteria</taxon>
        <taxon>Sphingomonadales</taxon>
        <taxon>Sphingomonadaceae</taxon>
        <taxon>Sphingobium</taxon>
    </lineage>
</organism>
<dbReference type="Gene3D" id="3.40.50.970">
    <property type="match status" value="1"/>
</dbReference>